<feature type="transmembrane region" description="Helical" evidence="1">
    <location>
        <begin position="254"/>
        <end position="277"/>
    </location>
</feature>
<keyword evidence="1" id="KW-1133">Transmembrane helix</keyword>
<reference evidence="2 3" key="1">
    <citation type="submission" date="2020-08" db="EMBL/GenBank/DDBJ databases">
        <title>Genomic Encyclopedia of Type Strains, Phase III (KMG-III): the genomes of soil and plant-associated and newly described type strains.</title>
        <authorList>
            <person name="Whitman W."/>
        </authorList>
    </citation>
    <scope>NUCLEOTIDE SEQUENCE [LARGE SCALE GENOMIC DNA]</scope>
    <source>
        <strain evidence="2 3">CECT 3303</strain>
    </source>
</reference>
<dbReference type="RefSeq" id="WP_184945372.1">
    <property type="nucleotide sequence ID" value="NZ_BAAAWZ010000001.1"/>
</dbReference>
<feature type="transmembrane region" description="Helical" evidence="1">
    <location>
        <begin position="56"/>
        <end position="77"/>
    </location>
</feature>
<evidence type="ECO:0000313" key="2">
    <source>
        <dbReference type="EMBL" id="MBB5965735.1"/>
    </source>
</evidence>
<proteinExistence type="predicted"/>
<feature type="transmembrane region" description="Helical" evidence="1">
    <location>
        <begin position="129"/>
        <end position="151"/>
    </location>
</feature>
<keyword evidence="1" id="KW-0472">Membrane</keyword>
<feature type="transmembrane region" description="Helical" evidence="1">
    <location>
        <begin position="218"/>
        <end position="242"/>
    </location>
</feature>
<feature type="transmembrane region" description="Helical" evidence="1">
    <location>
        <begin position="89"/>
        <end position="109"/>
    </location>
</feature>
<dbReference type="Proteomes" id="UP000562352">
    <property type="component" value="Unassembled WGS sequence"/>
</dbReference>
<gene>
    <name evidence="2" type="ORF">FHS22_005025</name>
</gene>
<keyword evidence="1" id="KW-0812">Transmembrane</keyword>
<protein>
    <recommendedName>
        <fullName evidence="4">LigA protein</fullName>
    </recommendedName>
</protein>
<evidence type="ECO:0008006" key="4">
    <source>
        <dbReference type="Google" id="ProtNLM"/>
    </source>
</evidence>
<comment type="caution">
    <text evidence="2">The sequence shown here is derived from an EMBL/GenBank/DDBJ whole genome shotgun (WGS) entry which is preliminary data.</text>
</comment>
<keyword evidence="3" id="KW-1185">Reference proteome</keyword>
<feature type="transmembrane region" description="Helical" evidence="1">
    <location>
        <begin position="12"/>
        <end position="36"/>
    </location>
</feature>
<sequence length="317" mass="33192">MTTQLIDDPRTAALRLTASAVAVAGMLPYLALKIVWLTGGSLGIDDPGVLADGAFFGLNLLTFGMDAVALLIALAFVRPWGRRIPAGLILLPIWVGIGLLSTILVQVPLSSLVGVFSGTPLVQPGGPVAGWVYLVVYTGFCCQGIGLMIGFQYHARRRWPWVFTSRTSDGAADATRELQLFVARGTVVVAGVLAVVNLAWLLGATYGLPAETIARRTFAFHLSSGINAALAVAAAAGLLVIARGRSQRPLWVPVTLAWVGSGAMFGWSLYGMIITLVPNPLNPGGDQGITGLVMLFTLLTGTIVGLTGIFALAGRAR</sequence>
<evidence type="ECO:0000313" key="3">
    <source>
        <dbReference type="Proteomes" id="UP000562352"/>
    </source>
</evidence>
<organism evidence="2 3">
    <name type="scientific">Planomonospora venezuelensis</name>
    <dbReference type="NCBI Taxonomy" id="1999"/>
    <lineage>
        <taxon>Bacteria</taxon>
        <taxon>Bacillati</taxon>
        <taxon>Actinomycetota</taxon>
        <taxon>Actinomycetes</taxon>
        <taxon>Streptosporangiales</taxon>
        <taxon>Streptosporangiaceae</taxon>
        <taxon>Planomonospora</taxon>
    </lineage>
</organism>
<evidence type="ECO:0000256" key="1">
    <source>
        <dbReference type="SAM" id="Phobius"/>
    </source>
</evidence>
<accession>A0A841DCA0</accession>
<name>A0A841DCA0_PLAVE</name>
<feature type="transmembrane region" description="Helical" evidence="1">
    <location>
        <begin position="289"/>
        <end position="313"/>
    </location>
</feature>
<dbReference type="EMBL" id="JACHJJ010000019">
    <property type="protein sequence ID" value="MBB5965735.1"/>
    <property type="molecule type" value="Genomic_DNA"/>
</dbReference>
<dbReference type="AlphaFoldDB" id="A0A841DCA0"/>
<feature type="transmembrane region" description="Helical" evidence="1">
    <location>
        <begin position="186"/>
        <end position="206"/>
    </location>
</feature>